<sequence>MSRINQSSTENVPLFATTSMEIEPKEFEETLQELEGYSYLGHESQRKRGWSKVRYYILVIVLQAILNVYLFGRFWYQSVPLNRCNSVDHGSPLNVVYSPAQEAIEYKLVKFSFGFGDDISPYQGPPSPEIDAAWSALYPYPAAAVPKSEAAKMANRTSPIPGDESNYIVIPEVFHTLHCLNTIRKALHPEYYNFTGTELNRLLFREKHIDHCIDTIRQTLVCSGDITPLVWDWDPVRNMTLGRTDTLHECRDFSKLQKWAVEHRMEGTFDESVHLPNDLNIPIIH</sequence>
<evidence type="ECO:0000256" key="1">
    <source>
        <dbReference type="ARBA" id="ARBA00004685"/>
    </source>
</evidence>
<evidence type="ECO:0008006" key="6">
    <source>
        <dbReference type="Google" id="ProtNLM"/>
    </source>
</evidence>
<dbReference type="GO" id="GO:0043386">
    <property type="term" value="P:mycotoxin biosynthetic process"/>
    <property type="evidence" value="ECO:0007669"/>
    <property type="project" value="InterPro"/>
</dbReference>
<keyword evidence="3" id="KW-1133">Transmembrane helix</keyword>
<evidence type="ECO:0000313" key="5">
    <source>
        <dbReference type="Proteomes" id="UP000518752"/>
    </source>
</evidence>
<dbReference type="EMBL" id="JAACJN010000047">
    <property type="protein sequence ID" value="KAF5383411.1"/>
    <property type="molecule type" value="Genomic_DNA"/>
</dbReference>
<reference evidence="4 5" key="1">
    <citation type="journal article" date="2020" name="ISME J.">
        <title>Uncovering the hidden diversity of litter-decomposition mechanisms in mushroom-forming fungi.</title>
        <authorList>
            <person name="Floudas D."/>
            <person name="Bentzer J."/>
            <person name="Ahren D."/>
            <person name="Johansson T."/>
            <person name="Persson P."/>
            <person name="Tunlid A."/>
        </authorList>
    </citation>
    <scope>NUCLEOTIDE SEQUENCE [LARGE SCALE GENOMIC DNA]</scope>
    <source>
        <strain evidence="4 5">CBS 406.79</strain>
    </source>
</reference>
<protein>
    <recommendedName>
        <fullName evidence="6">Tat pathway signal sequence</fullName>
    </recommendedName>
</protein>
<dbReference type="OrthoDB" id="3687641at2759"/>
<dbReference type="Pfam" id="PF11807">
    <property type="entry name" value="UstYa"/>
    <property type="match status" value="1"/>
</dbReference>
<comment type="pathway">
    <text evidence="1">Mycotoxin biosynthesis.</text>
</comment>
<evidence type="ECO:0000256" key="2">
    <source>
        <dbReference type="ARBA" id="ARBA00035112"/>
    </source>
</evidence>
<dbReference type="AlphaFoldDB" id="A0A8H5HHT6"/>
<accession>A0A8H5HHT6</accession>
<dbReference type="InterPro" id="IPR021765">
    <property type="entry name" value="UstYa-like"/>
</dbReference>
<comment type="similarity">
    <text evidence="2">Belongs to the ustYa family.</text>
</comment>
<dbReference type="PANTHER" id="PTHR33365">
    <property type="entry name" value="YALI0B05434P"/>
    <property type="match status" value="1"/>
</dbReference>
<keyword evidence="5" id="KW-1185">Reference proteome</keyword>
<organism evidence="4 5">
    <name type="scientific">Collybiopsis confluens</name>
    <dbReference type="NCBI Taxonomy" id="2823264"/>
    <lineage>
        <taxon>Eukaryota</taxon>
        <taxon>Fungi</taxon>
        <taxon>Dikarya</taxon>
        <taxon>Basidiomycota</taxon>
        <taxon>Agaricomycotina</taxon>
        <taxon>Agaricomycetes</taxon>
        <taxon>Agaricomycetidae</taxon>
        <taxon>Agaricales</taxon>
        <taxon>Marasmiineae</taxon>
        <taxon>Omphalotaceae</taxon>
        <taxon>Collybiopsis</taxon>
    </lineage>
</organism>
<comment type="caution">
    <text evidence="4">The sequence shown here is derived from an EMBL/GenBank/DDBJ whole genome shotgun (WGS) entry which is preliminary data.</text>
</comment>
<name>A0A8H5HHT6_9AGAR</name>
<dbReference type="PANTHER" id="PTHR33365:SF4">
    <property type="entry name" value="CYCLOCHLOROTINE BIOSYNTHESIS PROTEIN O"/>
    <property type="match status" value="1"/>
</dbReference>
<evidence type="ECO:0000256" key="3">
    <source>
        <dbReference type="SAM" id="Phobius"/>
    </source>
</evidence>
<keyword evidence="3" id="KW-0472">Membrane</keyword>
<proteinExistence type="inferred from homology"/>
<dbReference type="Proteomes" id="UP000518752">
    <property type="component" value="Unassembled WGS sequence"/>
</dbReference>
<feature type="transmembrane region" description="Helical" evidence="3">
    <location>
        <begin position="55"/>
        <end position="76"/>
    </location>
</feature>
<gene>
    <name evidence="4" type="ORF">D9757_006176</name>
</gene>
<keyword evidence="3" id="KW-0812">Transmembrane</keyword>
<evidence type="ECO:0000313" key="4">
    <source>
        <dbReference type="EMBL" id="KAF5383411.1"/>
    </source>
</evidence>